<evidence type="ECO:0000256" key="4">
    <source>
        <dbReference type="ARBA" id="ARBA00022741"/>
    </source>
</evidence>
<dbReference type="Pfam" id="PF00004">
    <property type="entry name" value="AAA"/>
    <property type="match status" value="1"/>
</dbReference>
<dbReference type="SUPFAM" id="SSF52540">
    <property type="entry name" value="P-loop containing nucleoside triphosphate hydrolases"/>
    <property type="match status" value="1"/>
</dbReference>
<dbReference type="GO" id="GO:0016887">
    <property type="term" value="F:ATP hydrolysis activity"/>
    <property type="evidence" value="ECO:0007669"/>
    <property type="project" value="InterPro"/>
</dbReference>
<dbReference type="InterPro" id="IPR003593">
    <property type="entry name" value="AAA+_ATPase"/>
</dbReference>
<dbReference type="Gene3D" id="1.10.8.60">
    <property type="match status" value="1"/>
</dbReference>
<evidence type="ECO:0000313" key="10">
    <source>
        <dbReference type="EMBL" id="CAG9764825.1"/>
    </source>
</evidence>
<gene>
    <name evidence="10" type="ORF">CEUTPL_LOCUS5451</name>
</gene>
<dbReference type="SMART" id="SM00667">
    <property type="entry name" value="LisH"/>
    <property type="match status" value="1"/>
</dbReference>
<dbReference type="FunFam" id="3.40.50.300:FF:001003">
    <property type="entry name" value="Vacuolar protein sorting-associated protein 4"/>
    <property type="match status" value="1"/>
</dbReference>
<dbReference type="Gene3D" id="3.40.50.300">
    <property type="entry name" value="P-loop containing nucleotide triphosphate hydrolases"/>
    <property type="match status" value="1"/>
</dbReference>
<dbReference type="GO" id="GO:0016853">
    <property type="term" value="F:isomerase activity"/>
    <property type="evidence" value="ECO:0007669"/>
    <property type="project" value="UniProtKB-KW"/>
</dbReference>
<evidence type="ECO:0000313" key="11">
    <source>
        <dbReference type="Proteomes" id="UP001152799"/>
    </source>
</evidence>
<dbReference type="PANTHER" id="PTHR23074:SF78">
    <property type="entry name" value="KATANIN P60 ATPASE-CONTAINING SUBUNIT A-LIKE 2"/>
    <property type="match status" value="1"/>
</dbReference>
<proteinExistence type="predicted"/>
<keyword evidence="7" id="KW-0413">Isomerase</keyword>
<keyword evidence="4" id="KW-0547">Nucleotide-binding</keyword>
<evidence type="ECO:0000256" key="1">
    <source>
        <dbReference type="ARBA" id="ARBA00004186"/>
    </source>
</evidence>
<dbReference type="GO" id="GO:0005874">
    <property type="term" value="C:microtubule"/>
    <property type="evidence" value="ECO:0007669"/>
    <property type="project" value="UniProtKB-KW"/>
</dbReference>
<evidence type="ECO:0000256" key="8">
    <source>
        <dbReference type="SAM" id="MobiDB-lite"/>
    </source>
</evidence>
<dbReference type="EMBL" id="OU892278">
    <property type="protein sequence ID" value="CAG9764825.1"/>
    <property type="molecule type" value="Genomic_DNA"/>
</dbReference>
<evidence type="ECO:0000256" key="2">
    <source>
        <dbReference type="ARBA" id="ARBA00022490"/>
    </source>
</evidence>
<reference evidence="10" key="1">
    <citation type="submission" date="2022-01" db="EMBL/GenBank/DDBJ databases">
        <authorList>
            <person name="King R."/>
        </authorList>
    </citation>
    <scope>NUCLEOTIDE SEQUENCE</scope>
</reference>
<dbReference type="OrthoDB" id="191529at2759"/>
<evidence type="ECO:0000256" key="5">
    <source>
        <dbReference type="ARBA" id="ARBA00022840"/>
    </source>
</evidence>
<evidence type="ECO:0000259" key="9">
    <source>
        <dbReference type="SMART" id="SM00382"/>
    </source>
</evidence>
<dbReference type="AlphaFoldDB" id="A0A9N9MKI5"/>
<name>A0A9N9MKI5_9CUCU</name>
<dbReference type="InterPro" id="IPR006594">
    <property type="entry name" value="LisH"/>
</dbReference>
<dbReference type="InterPro" id="IPR027417">
    <property type="entry name" value="P-loop_NTPase"/>
</dbReference>
<keyword evidence="3" id="KW-0493">Microtubule</keyword>
<evidence type="ECO:0000256" key="6">
    <source>
        <dbReference type="ARBA" id="ARBA00023212"/>
    </source>
</evidence>
<sequence>MANINLTLKHRSKQIPNRLDKIKIEARERRRNILHLILAYLNENMLNETAECLSREAQLDSGYELCENVELEIILQEYQSYYYAKFQKYPKIVRKLNEEEIKIKTPTRTRARSAKRIENLAPNNEKQETPSESEPDFHFQITHLGTTKNDATATTKPLLPEWDQCTDNGDLIKQVSDQVIVEETGVKWTDCVGLDNAIEILKESTIYPLYYPEIFKNIFPWKGVLLHGPPGTGKTLLAKALASEVHTTFFNVTSSSFISKWRGESEKLIKNLFDVAKNHAPSTIFFDEIDALISRTTDIQHEASKRFKSELLVQLDGISSSSNQIFILASTNSPWDLDDALLRRFDKRILVDMPAKEARIDILRHHLKNSDVALSLEDFKQFGDFSVHYSGSDIKNVTKEVAMAIVREKIKFLEKGGKEVSNRSVIFDDIKRALQKIKPATNEFICKKYYQWQNKYGAL</sequence>
<dbReference type="GO" id="GO:0005819">
    <property type="term" value="C:spindle"/>
    <property type="evidence" value="ECO:0007669"/>
    <property type="project" value="UniProtKB-SubCell"/>
</dbReference>
<dbReference type="SMART" id="SM00382">
    <property type="entry name" value="AAA"/>
    <property type="match status" value="1"/>
</dbReference>
<keyword evidence="6" id="KW-0206">Cytoskeleton</keyword>
<dbReference type="PANTHER" id="PTHR23074">
    <property type="entry name" value="AAA DOMAIN-CONTAINING"/>
    <property type="match status" value="1"/>
</dbReference>
<accession>A0A9N9MKI5</accession>
<keyword evidence="11" id="KW-1185">Reference proteome</keyword>
<organism evidence="10 11">
    <name type="scientific">Ceutorhynchus assimilis</name>
    <name type="common">cabbage seed weevil</name>
    <dbReference type="NCBI Taxonomy" id="467358"/>
    <lineage>
        <taxon>Eukaryota</taxon>
        <taxon>Metazoa</taxon>
        <taxon>Ecdysozoa</taxon>
        <taxon>Arthropoda</taxon>
        <taxon>Hexapoda</taxon>
        <taxon>Insecta</taxon>
        <taxon>Pterygota</taxon>
        <taxon>Neoptera</taxon>
        <taxon>Endopterygota</taxon>
        <taxon>Coleoptera</taxon>
        <taxon>Polyphaga</taxon>
        <taxon>Cucujiformia</taxon>
        <taxon>Curculionidae</taxon>
        <taxon>Ceutorhynchinae</taxon>
        <taxon>Ceutorhynchus</taxon>
    </lineage>
</organism>
<dbReference type="Proteomes" id="UP001152799">
    <property type="component" value="Chromosome 2"/>
</dbReference>
<dbReference type="PROSITE" id="PS50896">
    <property type="entry name" value="LISH"/>
    <property type="match status" value="1"/>
</dbReference>
<keyword evidence="2" id="KW-0963">Cytoplasm</keyword>
<feature type="domain" description="AAA+ ATPase" evidence="9">
    <location>
        <begin position="220"/>
        <end position="354"/>
    </location>
</feature>
<dbReference type="InterPro" id="IPR050304">
    <property type="entry name" value="MT-severing_AAA_ATPase"/>
</dbReference>
<comment type="subcellular location">
    <subcellularLocation>
        <location evidence="1">Cytoplasm</location>
        <location evidence="1">Cytoskeleton</location>
        <location evidence="1">Spindle</location>
    </subcellularLocation>
</comment>
<keyword evidence="5" id="KW-0067">ATP-binding</keyword>
<feature type="region of interest" description="Disordered" evidence="8">
    <location>
        <begin position="110"/>
        <end position="134"/>
    </location>
</feature>
<protein>
    <recommendedName>
        <fullName evidence="9">AAA+ ATPase domain-containing protein</fullName>
    </recommendedName>
</protein>
<dbReference type="GO" id="GO:0005524">
    <property type="term" value="F:ATP binding"/>
    <property type="evidence" value="ECO:0007669"/>
    <property type="project" value="UniProtKB-KW"/>
</dbReference>
<evidence type="ECO:0000256" key="7">
    <source>
        <dbReference type="ARBA" id="ARBA00023235"/>
    </source>
</evidence>
<evidence type="ECO:0000256" key="3">
    <source>
        <dbReference type="ARBA" id="ARBA00022701"/>
    </source>
</evidence>
<dbReference type="InterPro" id="IPR003959">
    <property type="entry name" value="ATPase_AAA_core"/>
</dbReference>